<dbReference type="Proteomes" id="UP000006247">
    <property type="component" value="Unassembled WGS sequence"/>
</dbReference>
<comment type="caution">
    <text evidence="1">The sequence shown here is derived from an EMBL/GenBank/DDBJ whole genome shotgun (WGS) entry which is preliminary data.</text>
</comment>
<proteinExistence type="predicted"/>
<evidence type="ECO:0000313" key="2">
    <source>
        <dbReference type="Proteomes" id="UP000006247"/>
    </source>
</evidence>
<dbReference type="HOGENOM" id="CLU_2733188_0_0_11"/>
<protein>
    <submittedName>
        <fullName evidence="1">Uncharacterized protein</fullName>
    </submittedName>
</protein>
<gene>
    <name evidence="1" type="ORF">CORMATOL_02430</name>
</gene>
<dbReference type="AlphaFoldDB" id="C0E5Z8"/>
<sequence length="71" mass="7367">MLAVGPNPSPLCDALPVAKAGLASDPATRRDLFCPTPAWPSPPSRAFALAGVLFGNSGLPRKKTPENRNPS</sequence>
<organism evidence="1 2">
    <name type="scientific">Corynebacterium matruchotii ATCC 33806</name>
    <dbReference type="NCBI Taxonomy" id="566549"/>
    <lineage>
        <taxon>Bacteria</taxon>
        <taxon>Bacillati</taxon>
        <taxon>Actinomycetota</taxon>
        <taxon>Actinomycetes</taxon>
        <taxon>Mycobacteriales</taxon>
        <taxon>Corynebacteriaceae</taxon>
        <taxon>Corynebacterium</taxon>
    </lineage>
</organism>
<reference evidence="1 2" key="1">
    <citation type="submission" date="2009-01" db="EMBL/GenBank/DDBJ databases">
        <authorList>
            <person name="Fulton L."/>
            <person name="Clifton S."/>
            <person name="Chinwalla A.T."/>
            <person name="Mitreva M."/>
            <person name="Sodergren E."/>
            <person name="Weinstock G."/>
            <person name="Clifton S."/>
            <person name="Dooling D.J."/>
            <person name="Fulton B."/>
            <person name="Minx P."/>
            <person name="Pepin K.H."/>
            <person name="Johnson M."/>
            <person name="Bhonagiri V."/>
            <person name="Nash W.E."/>
            <person name="Mardis E.R."/>
            <person name="Wilson R.K."/>
        </authorList>
    </citation>
    <scope>NUCLEOTIDE SEQUENCE [LARGE SCALE GENOMIC DNA]</scope>
    <source>
        <strain evidence="1 2">ATCC 33806</strain>
    </source>
</reference>
<name>C0E5Z8_9CORY</name>
<accession>C0E5Z8</accession>
<evidence type="ECO:0000313" key="1">
    <source>
        <dbReference type="EMBL" id="EEG26031.1"/>
    </source>
</evidence>
<dbReference type="EMBL" id="ACEB01000039">
    <property type="protein sequence ID" value="EEG26031.1"/>
    <property type="molecule type" value="Genomic_DNA"/>
</dbReference>